<keyword evidence="2" id="KW-0808">Transferase</keyword>
<dbReference type="InterPro" id="IPR000719">
    <property type="entry name" value="Prot_kinase_dom"/>
</dbReference>
<evidence type="ECO:0000256" key="3">
    <source>
        <dbReference type="ARBA" id="ARBA00022741"/>
    </source>
</evidence>
<dbReference type="GO" id="GO:0005634">
    <property type="term" value="C:nucleus"/>
    <property type="evidence" value="ECO:0007669"/>
    <property type="project" value="TreeGrafter"/>
</dbReference>
<sequence>MGTEKIPDVVKDWKLIVTVADGLTKQTVSGSTRGRRRAQWEQQWKRKGFLGRGAYGSVWLEECISGDHDVPVRAVKQIYKAGPDSKPIDYNRELEAIMKFSHRKYSGCFVESYGWYECIDYVYITMEYFHLGDLSKHMKEPMHEAHASQITSQVLEGLSFMHENEFTHRDLKPNNILVVQKPPDEWWVKISDFGISKRGNDGLSFSTLKGTLGFIAPEMLRSLNRRKHTVDDWKRGDMWALGETTVRILTGGPTFPFLDDISAYGSNRIGFPIKILRSRQLSDEACTFIEGLMKASPEERLTAKAGLEHPWMKVEYSFVPQCSTFQSQP</sequence>
<dbReference type="InterPro" id="IPR011009">
    <property type="entry name" value="Kinase-like_dom_sf"/>
</dbReference>
<dbReference type="SMART" id="SM00220">
    <property type="entry name" value="S_TKc"/>
    <property type="match status" value="1"/>
</dbReference>
<accession>A0A8E2ESG9</accession>
<keyword evidence="4 7" id="KW-0418">Kinase</keyword>
<keyword evidence="5" id="KW-0067">ATP-binding</keyword>
<protein>
    <submittedName>
        <fullName evidence="7">Kinase-like protein</fullName>
    </submittedName>
</protein>
<evidence type="ECO:0000256" key="2">
    <source>
        <dbReference type="ARBA" id="ARBA00022679"/>
    </source>
</evidence>
<proteinExistence type="predicted"/>
<gene>
    <name evidence="7" type="ORF">AOQ84DRAFT_301555</name>
</gene>
<dbReference type="AlphaFoldDB" id="A0A8E2ESG9"/>
<keyword evidence="8" id="KW-1185">Reference proteome</keyword>
<reference evidence="7 8" key="1">
    <citation type="journal article" date="2016" name="Nat. Commun.">
        <title>Ectomycorrhizal ecology is imprinted in the genome of the dominant symbiotic fungus Cenococcum geophilum.</title>
        <authorList>
            <consortium name="DOE Joint Genome Institute"/>
            <person name="Peter M."/>
            <person name="Kohler A."/>
            <person name="Ohm R.A."/>
            <person name="Kuo A."/>
            <person name="Krutzmann J."/>
            <person name="Morin E."/>
            <person name="Arend M."/>
            <person name="Barry K.W."/>
            <person name="Binder M."/>
            <person name="Choi C."/>
            <person name="Clum A."/>
            <person name="Copeland A."/>
            <person name="Grisel N."/>
            <person name="Haridas S."/>
            <person name="Kipfer T."/>
            <person name="LaButti K."/>
            <person name="Lindquist E."/>
            <person name="Lipzen A."/>
            <person name="Maire R."/>
            <person name="Meier B."/>
            <person name="Mihaltcheva S."/>
            <person name="Molinier V."/>
            <person name="Murat C."/>
            <person name="Poggeler S."/>
            <person name="Quandt C.A."/>
            <person name="Sperisen C."/>
            <person name="Tritt A."/>
            <person name="Tisserant E."/>
            <person name="Crous P.W."/>
            <person name="Henrissat B."/>
            <person name="Nehls U."/>
            <person name="Egli S."/>
            <person name="Spatafora J.W."/>
            <person name="Grigoriev I.V."/>
            <person name="Martin F.M."/>
        </authorList>
    </citation>
    <scope>NUCLEOTIDE SEQUENCE [LARGE SCALE GENOMIC DNA]</scope>
    <source>
        <strain evidence="7 8">CBS 207.34</strain>
    </source>
</reference>
<dbReference type="Gene3D" id="1.10.510.10">
    <property type="entry name" value="Transferase(Phosphotransferase) domain 1"/>
    <property type="match status" value="1"/>
</dbReference>
<dbReference type="InterPro" id="IPR008271">
    <property type="entry name" value="Ser/Thr_kinase_AS"/>
</dbReference>
<dbReference type="GO" id="GO:0005524">
    <property type="term" value="F:ATP binding"/>
    <property type="evidence" value="ECO:0007669"/>
    <property type="project" value="UniProtKB-KW"/>
</dbReference>
<dbReference type="GO" id="GO:0004674">
    <property type="term" value="F:protein serine/threonine kinase activity"/>
    <property type="evidence" value="ECO:0007669"/>
    <property type="project" value="UniProtKB-KW"/>
</dbReference>
<feature type="domain" description="Protein kinase" evidence="6">
    <location>
        <begin position="44"/>
        <end position="312"/>
    </location>
</feature>
<keyword evidence="3" id="KW-0547">Nucleotide-binding</keyword>
<dbReference type="SUPFAM" id="SSF56112">
    <property type="entry name" value="Protein kinase-like (PK-like)"/>
    <property type="match status" value="1"/>
</dbReference>
<evidence type="ECO:0000313" key="8">
    <source>
        <dbReference type="Proteomes" id="UP000250140"/>
    </source>
</evidence>
<evidence type="ECO:0000256" key="4">
    <source>
        <dbReference type="ARBA" id="ARBA00022777"/>
    </source>
</evidence>
<evidence type="ECO:0000313" key="7">
    <source>
        <dbReference type="EMBL" id="OCL04087.1"/>
    </source>
</evidence>
<dbReference type="Pfam" id="PF00069">
    <property type="entry name" value="Pkinase"/>
    <property type="match status" value="1"/>
</dbReference>
<organism evidence="7 8">
    <name type="scientific">Glonium stellatum</name>
    <dbReference type="NCBI Taxonomy" id="574774"/>
    <lineage>
        <taxon>Eukaryota</taxon>
        <taxon>Fungi</taxon>
        <taxon>Dikarya</taxon>
        <taxon>Ascomycota</taxon>
        <taxon>Pezizomycotina</taxon>
        <taxon>Dothideomycetes</taxon>
        <taxon>Pleosporomycetidae</taxon>
        <taxon>Gloniales</taxon>
        <taxon>Gloniaceae</taxon>
        <taxon>Glonium</taxon>
    </lineage>
</organism>
<dbReference type="PROSITE" id="PS00108">
    <property type="entry name" value="PROTEIN_KINASE_ST"/>
    <property type="match status" value="1"/>
</dbReference>
<dbReference type="PANTHER" id="PTHR24345">
    <property type="entry name" value="SERINE/THREONINE-PROTEIN KINASE PLK"/>
    <property type="match status" value="1"/>
</dbReference>
<evidence type="ECO:0000256" key="5">
    <source>
        <dbReference type="ARBA" id="ARBA00022840"/>
    </source>
</evidence>
<dbReference type="PANTHER" id="PTHR24345:SF91">
    <property type="entry name" value="SERINE_THREONINE-PROTEIN KINASE PLK4"/>
    <property type="match status" value="1"/>
</dbReference>
<name>A0A8E2ESG9_9PEZI</name>
<dbReference type="Proteomes" id="UP000250140">
    <property type="component" value="Unassembled WGS sequence"/>
</dbReference>
<dbReference type="PROSITE" id="PS50011">
    <property type="entry name" value="PROTEIN_KINASE_DOM"/>
    <property type="match status" value="1"/>
</dbReference>
<dbReference type="OrthoDB" id="10252171at2759"/>
<evidence type="ECO:0000256" key="1">
    <source>
        <dbReference type="ARBA" id="ARBA00022527"/>
    </source>
</evidence>
<dbReference type="EMBL" id="KV750600">
    <property type="protein sequence ID" value="OCL04087.1"/>
    <property type="molecule type" value="Genomic_DNA"/>
</dbReference>
<evidence type="ECO:0000259" key="6">
    <source>
        <dbReference type="PROSITE" id="PS50011"/>
    </source>
</evidence>
<keyword evidence="1" id="KW-0723">Serine/threonine-protein kinase</keyword>